<feature type="transmembrane region" description="Helical" evidence="1">
    <location>
        <begin position="253"/>
        <end position="275"/>
    </location>
</feature>
<protein>
    <recommendedName>
        <fullName evidence="6">O-antigen acetylase</fullName>
    </recommendedName>
</protein>
<dbReference type="PANTHER" id="PTHR23028:SF53">
    <property type="entry name" value="ACYL_TRANSF_3 DOMAIN-CONTAINING PROTEIN"/>
    <property type="match status" value="1"/>
</dbReference>
<comment type="caution">
    <text evidence="4">The sequence shown here is derived from an EMBL/GenBank/DDBJ whole genome shotgun (WGS) entry which is preliminary data.</text>
</comment>
<dbReference type="InterPro" id="IPR002656">
    <property type="entry name" value="Acyl_transf_3_dom"/>
</dbReference>
<keyword evidence="1" id="KW-0812">Transmembrane</keyword>
<feature type="transmembrane region" description="Helical" evidence="1">
    <location>
        <begin position="195"/>
        <end position="217"/>
    </location>
</feature>
<dbReference type="RefSeq" id="WP_065620938.1">
    <property type="nucleotide sequence ID" value="NZ_LYOZ01000030.1"/>
</dbReference>
<proteinExistence type="predicted"/>
<dbReference type="EMBL" id="LYOZ01000030">
    <property type="protein sequence ID" value="OCH97550.1"/>
    <property type="molecule type" value="Genomic_DNA"/>
</dbReference>
<feature type="transmembrane region" description="Helical" evidence="1">
    <location>
        <begin position="12"/>
        <end position="29"/>
    </location>
</feature>
<keyword evidence="5" id="KW-1185">Reference proteome</keyword>
<gene>
    <name evidence="4" type="ORF">A8135_13715</name>
</gene>
<feature type="transmembrane region" description="Helical" evidence="1">
    <location>
        <begin position="169"/>
        <end position="189"/>
    </location>
</feature>
<dbReference type="PANTHER" id="PTHR23028">
    <property type="entry name" value="ACETYLTRANSFERASE"/>
    <property type="match status" value="1"/>
</dbReference>
<feature type="transmembrane region" description="Helical" evidence="1">
    <location>
        <begin position="109"/>
        <end position="130"/>
    </location>
</feature>
<feature type="domain" description="SGNH" evidence="3">
    <location>
        <begin position="406"/>
        <end position="628"/>
    </location>
</feature>
<reference evidence="4 5" key="1">
    <citation type="submission" date="2016-05" db="EMBL/GenBank/DDBJ databases">
        <authorList>
            <person name="Prochazka B."/>
            <person name="Indra A."/>
            <person name="Hasenberger P."/>
            <person name="Blaschitz M."/>
            <person name="Wagner L."/>
            <person name="Wewalka G."/>
            <person name="Sorschag S."/>
            <person name="Schmid D."/>
            <person name="Ruppitsch W."/>
        </authorList>
    </citation>
    <scope>NUCLEOTIDE SEQUENCE [LARGE SCALE GENOMIC DNA]</scope>
    <source>
        <strain evidence="4 5">974010_12</strain>
    </source>
</reference>
<dbReference type="Pfam" id="PF01757">
    <property type="entry name" value="Acyl_transf_3"/>
    <property type="match status" value="1"/>
</dbReference>
<feature type="transmembrane region" description="Helical" evidence="1">
    <location>
        <begin position="287"/>
        <end position="306"/>
    </location>
</feature>
<feature type="transmembrane region" description="Helical" evidence="1">
    <location>
        <begin position="318"/>
        <end position="338"/>
    </location>
</feature>
<feature type="transmembrane region" description="Helical" evidence="1">
    <location>
        <begin position="350"/>
        <end position="370"/>
    </location>
</feature>
<dbReference type="SUPFAM" id="SSF52266">
    <property type="entry name" value="SGNH hydrolase"/>
    <property type="match status" value="1"/>
</dbReference>
<dbReference type="Pfam" id="PF19040">
    <property type="entry name" value="SGNH"/>
    <property type="match status" value="1"/>
</dbReference>
<organism evidence="4 5">
    <name type="scientific">Legionella jamestowniensis</name>
    <dbReference type="NCBI Taxonomy" id="455"/>
    <lineage>
        <taxon>Bacteria</taxon>
        <taxon>Pseudomonadati</taxon>
        <taxon>Pseudomonadota</taxon>
        <taxon>Gammaproteobacteria</taxon>
        <taxon>Legionellales</taxon>
        <taxon>Legionellaceae</taxon>
        <taxon>Legionella</taxon>
    </lineage>
</organism>
<feature type="transmembrane region" description="Helical" evidence="1">
    <location>
        <begin position="35"/>
        <end position="56"/>
    </location>
</feature>
<dbReference type="InterPro" id="IPR043968">
    <property type="entry name" value="SGNH"/>
</dbReference>
<feature type="domain" description="Acyltransferase 3" evidence="2">
    <location>
        <begin position="11"/>
        <end position="333"/>
    </location>
</feature>
<name>A0ABX2Y037_9GAMM</name>
<evidence type="ECO:0000259" key="3">
    <source>
        <dbReference type="Pfam" id="PF19040"/>
    </source>
</evidence>
<dbReference type="Proteomes" id="UP000093336">
    <property type="component" value="Unassembled WGS sequence"/>
</dbReference>
<evidence type="ECO:0000256" key="1">
    <source>
        <dbReference type="SAM" id="Phobius"/>
    </source>
</evidence>
<evidence type="ECO:0000313" key="4">
    <source>
        <dbReference type="EMBL" id="OCH97550.1"/>
    </source>
</evidence>
<feature type="transmembrane region" description="Helical" evidence="1">
    <location>
        <begin position="77"/>
        <end position="97"/>
    </location>
</feature>
<dbReference type="InterPro" id="IPR050879">
    <property type="entry name" value="Acyltransferase_3"/>
</dbReference>
<evidence type="ECO:0000313" key="5">
    <source>
        <dbReference type="Proteomes" id="UP000093336"/>
    </source>
</evidence>
<keyword evidence="1" id="KW-1133">Transmembrane helix</keyword>
<sequence length="653" mass="74303">MMNRSAVYRPDIDGLRAVAVLAVTIFHFNKGWLPGGFTGVDIFFVISGFFITGIIQRQIIKNEFLLSEFYFHRIKRIFPATFFVILVSLVVGAIFMLPTDNKQLSDSAIAALFSGANVYYWLFLDISYFAPSSDTIPLLHLWSLGVEEQFYLLWPALVLITYKSGGKHLVLAVSVFLSIVSFSFSQYWLSRDAWFAYYMLPSRAGELLVGGIVSLLINEIKKTFSLWFREIVGWIGFCLIILSFFFITEATDFPGYVALIPTSGTALLIIAGTLGKTSVIRMLSLKPLVNCGLISFSLYLWHWPILAFYRYGYGDPNFWGGCICVTLIIILTLFSYFFIEKKFRYAKHMYIPQAASIALFSIILISAVYFHKSGGYLNHKTAKEFLLASRKIKSQITAASHFNYNCQVDEYNAKLLKDKRCILGKKIEPKILMWGDSHSAHYVGYMKQVAEYFNLSIRNISHSSCLPFFEGSERYVRKARASCSKFNNLIKDSISKYDVLIVGASWGAYQKKNYKKDLAFFISQLAKTNKKVLIALDVPWFPKYNILCELKSYKIPYTNCKKTSEYYQKEDTDINRFIVLTTKKYKNVSTFSLRDVICKNNLCSAYFNGKPIYFDKAHLNMAGSIMLGSNAIKTGSIPKNLLRALNIGVTNTA</sequence>
<accession>A0ABX2Y037</accession>
<evidence type="ECO:0000259" key="2">
    <source>
        <dbReference type="Pfam" id="PF01757"/>
    </source>
</evidence>
<evidence type="ECO:0008006" key="6">
    <source>
        <dbReference type="Google" id="ProtNLM"/>
    </source>
</evidence>
<feature type="transmembrane region" description="Helical" evidence="1">
    <location>
        <begin position="226"/>
        <end position="247"/>
    </location>
</feature>
<keyword evidence="1" id="KW-0472">Membrane</keyword>